<feature type="transmembrane region" description="Helical" evidence="1">
    <location>
        <begin position="20"/>
        <end position="38"/>
    </location>
</feature>
<dbReference type="EMBL" id="CP048788">
    <property type="protein sequence ID" value="QJF53037.1"/>
    <property type="molecule type" value="Genomic_DNA"/>
</dbReference>
<evidence type="ECO:0000313" key="3">
    <source>
        <dbReference type="Proteomes" id="UP000503308"/>
    </source>
</evidence>
<keyword evidence="1" id="KW-0812">Transmembrane</keyword>
<dbReference type="KEGG" id="rpon:G3256_18550"/>
<dbReference type="Proteomes" id="UP000503308">
    <property type="component" value="Chromosome"/>
</dbReference>
<feature type="transmembrane region" description="Helical" evidence="1">
    <location>
        <begin position="50"/>
        <end position="70"/>
    </location>
</feature>
<accession>A0A858SYA2</accession>
<evidence type="ECO:0000256" key="1">
    <source>
        <dbReference type="SAM" id="Phobius"/>
    </source>
</evidence>
<reference evidence="2 3" key="1">
    <citation type="submission" date="2020-02" db="EMBL/GenBank/DDBJ databases">
        <title>Genome sequence of Roseobacter ponti.</title>
        <authorList>
            <person name="Hollensteiner J."/>
            <person name="Schneider D."/>
            <person name="Poehlein A."/>
            <person name="Daniel R."/>
        </authorList>
    </citation>
    <scope>NUCLEOTIDE SEQUENCE [LARGE SCALE GENOMIC DNA]</scope>
    <source>
        <strain evidence="2 3">DSM 106830</strain>
    </source>
</reference>
<protein>
    <submittedName>
        <fullName evidence="2">Uncharacterized protein</fullName>
    </submittedName>
</protein>
<evidence type="ECO:0000313" key="2">
    <source>
        <dbReference type="EMBL" id="QJF53037.1"/>
    </source>
</evidence>
<gene>
    <name evidence="2" type="ORF">G3256_18550</name>
</gene>
<organism evidence="2 3">
    <name type="scientific">Roseobacter ponti</name>
    <dbReference type="NCBI Taxonomy" id="1891787"/>
    <lineage>
        <taxon>Bacteria</taxon>
        <taxon>Pseudomonadati</taxon>
        <taxon>Pseudomonadota</taxon>
        <taxon>Alphaproteobacteria</taxon>
        <taxon>Rhodobacterales</taxon>
        <taxon>Roseobacteraceae</taxon>
        <taxon>Roseobacter</taxon>
    </lineage>
</organism>
<proteinExistence type="predicted"/>
<dbReference type="AlphaFoldDB" id="A0A858SYA2"/>
<dbReference type="RefSeq" id="WP_169642254.1">
    <property type="nucleotide sequence ID" value="NZ_CP048788.1"/>
</dbReference>
<keyword evidence="1" id="KW-1133">Transmembrane helix</keyword>
<sequence>MQPSARSEWKETRLAGWGRALRVLVCGLFAIVALVLVVHPQTPVSGSWSARGILIVIIAVFCHKIAAAFYDRILWNDTGLRFAPVLGPVRCFDWADLTGVQTEMKGRATVLSFGRWRRLRLFWSYDGYREIADLAERKMEHA</sequence>
<keyword evidence="1" id="KW-0472">Membrane</keyword>
<name>A0A858SYA2_9RHOB</name>
<keyword evidence="3" id="KW-1185">Reference proteome</keyword>